<dbReference type="InterPro" id="IPR018632">
    <property type="entry name" value="AAA-associated_dom_C"/>
</dbReference>
<gene>
    <name evidence="1" type="ORF">ENU21_04800</name>
</gene>
<name>A0A7C4H6P2_THEPE</name>
<sequence length="162" mass="18300">MSQDTSRRRKVLLPHDLTPDHLLGFLELLHSLGGSIDSMYVGDSLNENVSMLPHAIDVAEALGLVAQEHGNLQITEAGRRIVKGDPKSVRRELRKLVDKIEPLGELVNLLREKASLSIDEFMELVEKYYPGNAEEAAKNLLIWGAFLHLFKMDEDDEEIRPF</sequence>
<organism evidence="1">
    <name type="scientific">Thermofilum pendens</name>
    <dbReference type="NCBI Taxonomy" id="2269"/>
    <lineage>
        <taxon>Archaea</taxon>
        <taxon>Thermoproteota</taxon>
        <taxon>Thermoprotei</taxon>
        <taxon>Thermofilales</taxon>
        <taxon>Thermofilaceae</taxon>
        <taxon>Thermofilum</taxon>
    </lineage>
</organism>
<dbReference type="EMBL" id="DTBQ01000136">
    <property type="protein sequence ID" value="HGM47050.1"/>
    <property type="molecule type" value="Genomic_DNA"/>
</dbReference>
<protein>
    <submittedName>
        <fullName evidence="1">Uncharacterized protein</fullName>
    </submittedName>
</protein>
<reference evidence="1" key="1">
    <citation type="journal article" date="2020" name="mSystems">
        <title>Genome- and Community-Level Interaction Insights into Carbon Utilization and Element Cycling Functions of Hydrothermarchaeota in Hydrothermal Sediment.</title>
        <authorList>
            <person name="Zhou Z."/>
            <person name="Liu Y."/>
            <person name="Xu W."/>
            <person name="Pan J."/>
            <person name="Luo Z.H."/>
            <person name="Li M."/>
        </authorList>
    </citation>
    <scope>NUCLEOTIDE SEQUENCE</scope>
    <source>
        <strain evidence="1">SpSt-649</strain>
    </source>
</reference>
<evidence type="ECO:0000313" key="1">
    <source>
        <dbReference type="EMBL" id="HGM47050.1"/>
    </source>
</evidence>
<proteinExistence type="predicted"/>
<dbReference type="AlphaFoldDB" id="A0A7C4H6P2"/>
<dbReference type="Pfam" id="PF09821">
    <property type="entry name" value="AAA_assoc_C"/>
    <property type="match status" value="1"/>
</dbReference>
<accession>A0A7C4H6P2</accession>
<comment type="caution">
    <text evidence="1">The sequence shown here is derived from an EMBL/GenBank/DDBJ whole genome shotgun (WGS) entry which is preliminary data.</text>
</comment>